<organism evidence="4 5">
    <name type="scientific">Onychostoma macrolepis</name>
    <dbReference type="NCBI Taxonomy" id="369639"/>
    <lineage>
        <taxon>Eukaryota</taxon>
        <taxon>Metazoa</taxon>
        <taxon>Chordata</taxon>
        <taxon>Craniata</taxon>
        <taxon>Vertebrata</taxon>
        <taxon>Euteleostomi</taxon>
        <taxon>Actinopterygii</taxon>
        <taxon>Neopterygii</taxon>
        <taxon>Teleostei</taxon>
        <taxon>Ostariophysi</taxon>
        <taxon>Cypriniformes</taxon>
        <taxon>Cyprinidae</taxon>
        <taxon>Acrossocheilinae</taxon>
        <taxon>Onychostoma</taxon>
    </lineage>
</organism>
<feature type="transmembrane region" description="Helical" evidence="2">
    <location>
        <begin position="876"/>
        <end position="902"/>
    </location>
</feature>
<sequence length="1409" mass="153496">MELIVFIAFPLLMEVQSHKSPPTVKVSPDVIRESSSVKISCETPEGPPVNQCYFYINREENNIKSNWKCELDLSGAEVLRWAAVKSPGLLNIYCYYTIQGIDKPSPHSPPATVTVQVSTSATTTEQTTTTAMKTSLPVMSTSETITYSTTDLDSKTNLSTSTTKEITISITNCTLPGNSRTSEHTETSTQKASQIDTFSISAKMAITFTTASPRTAVSSVHTSMAHPDPHRDIWFIVLVSTAVAVILSGLTGLICLCRFASKKRRKQLIKTEVSSQGIGMSCSGSVAIYSLITSVPETSQPISGGLEHPESHQDSTADPTDIHSFIMSVNSIYQPSDALVNEQQKRGSPEENENVYYLYSTIPDKPVHSNAEDHVYKSPTVKVSPDVIRESSSVKISCETPAGAPVNQCYFITNREEKNIKTSLSCELDLSGAEVFRWAAVKSRESLNIYCYYTMIDKPSPHSPPATVTVREFPKVKVSPDVIRESSSVKISCETEPRVTVINCNFYINKEEKKTETSSSCELDLTGAELLRWAAVKSPGLLNIYCYYIINELGSPITSTESDPVTVMVLESPTVKVSPDVIRESSSVKISCETPADVTVNQCYFITNREEKNIKVSSSCELDLSGAEVLGWAAVKSPESIYINCYYTIHEGGINKPSSHSPPATVTVLDSLQKPFIRVSGDNNTLSCEIPLSVRADFICSLYTEDDDLLCQRVSQRSQSGGSQCMFYLSHSELFTRSVNSRHLICVYSLKTQPEIRSPHSDTYTIRGLPQAKLRASASVIVETDTVELSCEDTEDLKMENNSKLSSSCQLSLTGSQISIWSGGQSSSVRITCFYTVKKGQVSVPSPHSDPVTVTVQVSTSTTTEQTTTTAMKTNIWFIVLVFTGVAVILSGLVGLICLCRFASKKIRKRNKTMSVKPDVASQGIGMTCSGSAETYSLITSVPATSQPIFADVLVHKQQKQGNLEENENVYHLYCTIPDKPVHSDAGESPTVKVSPDVIRESSSVKISCETPADVTVNQCYFITNREEKNIKVSSSCELDLSGAEVLGWAAVKSPESIYINCYYTIHEQGFNKPSSHSPPATVTVLDSLQKPFIRVSGDNNILSCEIPLSVRADFICSLYTEDDDLLYQRVSQRSQSGGSQCMFYLSHSELFTRSVNSRHLICVYSLKTQPEIRSPHSDTYTIRGLPQAKLRASASVIVETDTVELSCEDTEDLKMEKCVFIINGRESNSKRSSSCQLSLTGSQISVWSGGQSSSVRITCLYTVVKGQVSVPSPHSDPVTVTVKISTATSTGKTLTTATKTTSVTTSNGETSTAPTNASVFTAASTLPDSTRETETSVPQTVHTHSDDSWLSVVLVFTGIGLFLSGLIGFICLCGSTSSADVLTELNYTSCQLETTSLLTSSVCSSKHG</sequence>
<evidence type="ECO:0000256" key="3">
    <source>
        <dbReference type="SAM" id="SignalP"/>
    </source>
</evidence>
<evidence type="ECO:0000256" key="1">
    <source>
        <dbReference type="SAM" id="MobiDB-lite"/>
    </source>
</evidence>
<gene>
    <name evidence="4" type="ORF">G5714_011666</name>
</gene>
<feature type="signal peptide" evidence="3">
    <location>
        <begin position="1"/>
        <end position="17"/>
    </location>
</feature>
<keyword evidence="5" id="KW-1185">Reference proteome</keyword>
<feature type="transmembrane region" description="Helical" evidence="2">
    <location>
        <begin position="1350"/>
        <end position="1371"/>
    </location>
</feature>
<accession>A0A7J6CNE6</accession>
<keyword evidence="2" id="KW-0472">Membrane</keyword>
<name>A0A7J6CNE6_9TELE</name>
<comment type="caution">
    <text evidence="4">The sequence shown here is derived from an EMBL/GenBank/DDBJ whole genome shotgun (WGS) entry which is preliminary data.</text>
</comment>
<keyword evidence="2" id="KW-1133">Transmembrane helix</keyword>
<feature type="transmembrane region" description="Helical" evidence="2">
    <location>
        <begin position="233"/>
        <end position="261"/>
    </location>
</feature>
<proteinExistence type="predicted"/>
<keyword evidence="2" id="KW-0812">Transmembrane</keyword>
<dbReference type="Proteomes" id="UP000579812">
    <property type="component" value="Unassembled WGS sequence"/>
</dbReference>
<dbReference type="EMBL" id="JAAMOB010000011">
    <property type="protein sequence ID" value="KAF4107302.1"/>
    <property type="molecule type" value="Genomic_DNA"/>
</dbReference>
<evidence type="ECO:0000313" key="5">
    <source>
        <dbReference type="Proteomes" id="UP000579812"/>
    </source>
</evidence>
<feature type="region of interest" description="Disordered" evidence="1">
    <location>
        <begin position="300"/>
        <end position="319"/>
    </location>
</feature>
<protein>
    <submittedName>
        <fullName evidence="4">Uncharacterized protein</fullName>
    </submittedName>
</protein>
<evidence type="ECO:0000256" key="2">
    <source>
        <dbReference type="SAM" id="Phobius"/>
    </source>
</evidence>
<feature type="chain" id="PRO_5029509645" evidence="3">
    <location>
        <begin position="18"/>
        <end position="1409"/>
    </location>
</feature>
<feature type="transmembrane region" description="Helical" evidence="2">
    <location>
        <begin position="273"/>
        <end position="292"/>
    </location>
</feature>
<keyword evidence="3" id="KW-0732">Signal</keyword>
<reference evidence="4 5" key="1">
    <citation type="submission" date="2020-04" db="EMBL/GenBank/DDBJ databases">
        <title>Chromosome-level genome assembly of a cyprinid fish Onychostoma macrolepis by integration of Nanopore Sequencing, Bionano and Hi-C technology.</title>
        <authorList>
            <person name="Wang D."/>
        </authorList>
    </citation>
    <scope>NUCLEOTIDE SEQUENCE [LARGE SCALE GENOMIC DNA]</scope>
    <source>
        <strain evidence="4">SWU-2019</strain>
        <tissue evidence="4">Muscle</tissue>
    </source>
</reference>
<evidence type="ECO:0000313" key="4">
    <source>
        <dbReference type="EMBL" id="KAF4107302.1"/>
    </source>
</evidence>